<reference evidence="1 2" key="1">
    <citation type="journal article" date="2011" name="Appl. Environ. Microbiol.">
        <title>Methanogenic archaea isolated from Taiwan's Chelungpu fault.</title>
        <authorList>
            <person name="Wu S.Y."/>
            <person name="Lai M.C."/>
        </authorList>
    </citation>
    <scope>NUCLEOTIDE SEQUENCE [LARGE SCALE GENOMIC DNA]</scope>
    <source>
        <strain evidence="1 2">St545Mb</strain>
    </source>
</reference>
<dbReference type="EMBL" id="JTEO01000004">
    <property type="protein sequence ID" value="MCQ6962509.1"/>
    <property type="molecule type" value="Genomic_DNA"/>
</dbReference>
<protein>
    <recommendedName>
        <fullName evidence="3">Phosphoribosyltransferase domain-containing protein</fullName>
    </recommendedName>
</protein>
<dbReference type="RefSeq" id="WP_256622287.1">
    <property type="nucleotide sequence ID" value="NZ_JTEO01000004.1"/>
</dbReference>
<name>A0AAE3KY10_9EURY</name>
<organism evidence="1 2">
    <name type="scientific">Methanolobus chelungpuianus</name>
    <dbReference type="NCBI Taxonomy" id="502115"/>
    <lineage>
        <taxon>Archaea</taxon>
        <taxon>Methanobacteriati</taxon>
        <taxon>Methanobacteriota</taxon>
        <taxon>Stenosarchaea group</taxon>
        <taxon>Methanomicrobia</taxon>
        <taxon>Methanosarcinales</taxon>
        <taxon>Methanosarcinaceae</taxon>
        <taxon>Methanolobus</taxon>
    </lineage>
</organism>
<keyword evidence="2" id="KW-1185">Reference proteome</keyword>
<gene>
    <name evidence="1" type="ORF">PV02_04940</name>
</gene>
<proteinExistence type="predicted"/>
<sequence length="262" mass="29393">MFGNTYFCELNNFVTCWPNNNPFCRFCKHNPNKKSHSAVYTLSDNVIADSKNICGMFCSPEEHEFILKKIFINPQEHKLATELIKKFSREEYFALALKSNVCFGFYYPKNRGVKSEFSSLILAVKNQKKAAVEFFVKLLIVILSDKEEFVICVIPSHEAGLKPSGIRDIAKRLCKEPIIDGTDILVRSKTIPSKHQSGVRDLRLERESLDVINKNKIKGRNILLLDDVATTGTSLVAGRSKLLEAGAKSVASIALGHTHITS</sequence>
<evidence type="ECO:0008006" key="3">
    <source>
        <dbReference type="Google" id="ProtNLM"/>
    </source>
</evidence>
<comment type="caution">
    <text evidence="1">The sequence shown here is derived from an EMBL/GenBank/DDBJ whole genome shotgun (WGS) entry which is preliminary data.</text>
</comment>
<evidence type="ECO:0000313" key="2">
    <source>
        <dbReference type="Proteomes" id="UP001206983"/>
    </source>
</evidence>
<accession>A0AAE3KY10</accession>
<dbReference type="AlphaFoldDB" id="A0AAE3KY10"/>
<dbReference type="SUPFAM" id="SSF53271">
    <property type="entry name" value="PRTase-like"/>
    <property type="match status" value="1"/>
</dbReference>
<dbReference type="Proteomes" id="UP001206983">
    <property type="component" value="Unassembled WGS sequence"/>
</dbReference>
<dbReference type="InterPro" id="IPR000836">
    <property type="entry name" value="PRTase_dom"/>
</dbReference>
<dbReference type="Gene3D" id="3.40.50.2020">
    <property type="match status" value="1"/>
</dbReference>
<dbReference type="InterPro" id="IPR029057">
    <property type="entry name" value="PRTase-like"/>
</dbReference>
<evidence type="ECO:0000313" key="1">
    <source>
        <dbReference type="EMBL" id="MCQ6962509.1"/>
    </source>
</evidence>
<dbReference type="CDD" id="cd06223">
    <property type="entry name" value="PRTases_typeI"/>
    <property type="match status" value="1"/>
</dbReference>